<dbReference type="Pfam" id="PF03203">
    <property type="entry name" value="MerC"/>
    <property type="match status" value="1"/>
</dbReference>
<feature type="transmembrane region" description="Helical" evidence="1">
    <location>
        <begin position="104"/>
        <end position="122"/>
    </location>
</feature>
<evidence type="ECO:0000313" key="2">
    <source>
        <dbReference type="EMBL" id="MFC3713538.1"/>
    </source>
</evidence>
<dbReference type="Proteomes" id="UP001595615">
    <property type="component" value="Unassembled WGS sequence"/>
</dbReference>
<reference evidence="3" key="1">
    <citation type="journal article" date="2019" name="Int. J. Syst. Evol. Microbiol.">
        <title>The Global Catalogue of Microorganisms (GCM) 10K type strain sequencing project: providing services to taxonomists for standard genome sequencing and annotation.</title>
        <authorList>
            <consortium name="The Broad Institute Genomics Platform"/>
            <consortium name="The Broad Institute Genome Sequencing Center for Infectious Disease"/>
            <person name="Wu L."/>
            <person name="Ma J."/>
        </authorList>
    </citation>
    <scope>NUCLEOTIDE SEQUENCE [LARGE SCALE GENOMIC DNA]</scope>
    <source>
        <strain evidence="3">KCTC 42644</strain>
    </source>
</reference>
<accession>A0ABV7XCU3</accession>
<gene>
    <name evidence="2" type="ORF">ACFOMD_13220</name>
</gene>
<feature type="transmembrane region" description="Helical" evidence="1">
    <location>
        <begin position="49"/>
        <end position="68"/>
    </location>
</feature>
<protein>
    <submittedName>
        <fullName evidence="2">MerC domain-containing protein</fullName>
    </submittedName>
</protein>
<dbReference type="EMBL" id="JBHRXV010000011">
    <property type="protein sequence ID" value="MFC3713538.1"/>
    <property type="molecule type" value="Genomic_DNA"/>
</dbReference>
<comment type="caution">
    <text evidence="2">The sequence shown here is derived from an EMBL/GenBank/DDBJ whole genome shotgun (WGS) entry which is preliminary data.</text>
</comment>
<proteinExistence type="predicted"/>
<keyword evidence="3" id="KW-1185">Reference proteome</keyword>
<dbReference type="InterPro" id="IPR004891">
    <property type="entry name" value="Mercury-R_MerC"/>
</dbReference>
<name>A0ABV7XCU3_9SPHN</name>
<dbReference type="RefSeq" id="WP_380862129.1">
    <property type="nucleotide sequence ID" value="NZ_JBHRXV010000011.1"/>
</dbReference>
<feature type="transmembrane region" description="Helical" evidence="1">
    <location>
        <begin position="77"/>
        <end position="98"/>
    </location>
</feature>
<sequence>MRHYNKRGMDFRWIDRSAMGLSGLCLVHCLVGSLLLAAVSVSGGFLWNHAFHIVGLAFAIPLAAFALWRGVVKHGRWLVAAVGGLGLGAMTAAQFAVHGAAAEIFYTVVGVSLLGVAHLLNLRWSA</sequence>
<keyword evidence="1" id="KW-0472">Membrane</keyword>
<keyword evidence="1" id="KW-0812">Transmembrane</keyword>
<evidence type="ECO:0000313" key="3">
    <source>
        <dbReference type="Proteomes" id="UP001595615"/>
    </source>
</evidence>
<feature type="transmembrane region" description="Helical" evidence="1">
    <location>
        <begin position="21"/>
        <end position="43"/>
    </location>
</feature>
<organism evidence="2 3">
    <name type="scientific">Sphingoaurantiacus capsulatus</name>
    <dbReference type="NCBI Taxonomy" id="1771310"/>
    <lineage>
        <taxon>Bacteria</taxon>
        <taxon>Pseudomonadati</taxon>
        <taxon>Pseudomonadota</taxon>
        <taxon>Alphaproteobacteria</taxon>
        <taxon>Sphingomonadales</taxon>
        <taxon>Sphingosinicellaceae</taxon>
        <taxon>Sphingoaurantiacus</taxon>
    </lineage>
</organism>
<keyword evidence="1" id="KW-1133">Transmembrane helix</keyword>
<evidence type="ECO:0000256" key="1">
    <source>
        <dbReference type="SAM" id="Phobius"/>
    </source>
</evidence>